<gene>
    <name evidence="4" type="ORF">OT_ostta15g02060</name>
</gene>
<dbReference type="Gene3D" id="2.130.10.10">
    <property type="entry name" value="YVTN repeat-like/Quinoprotein amine dehydrogenase"/>
    <property type="match status" value="2"/>
</dbReference>
<dbReference type="RefSeq" id="XP_022841183.1">
    <property type="nucleotide sequence ID" value="XM_022982429.1"/>
</dbReference>
<protein>
    <submittedName>
        <fullName evidence="4">WD40 repeat</fullName>
    </submittedName>
</protein>
<dbReference type="OrthoDB" id="552901at2759"/>
<dbReference type="Pfam" id="PF00400">
    <property type="entry name" value="WD40"/>
    <property type="match status" value="2"/>
</dbReference>
<evidence type="ECO:0000313" key="4">
    <source>
        <dbReference type="EMBL" id="CEG01812.1"/>
    </source>
</evidence>
<accession>A0A096PA53</accession>
<evidence type="ECO:0000256" key="2">
    <source>
        <dbReference type="ARBA" id="ARBA00022737"/>
    </source>
</evidence>
<organism evidence="4 5">
    <name type="scientific">Ostreococcus tauri</name>
    <name type="common">Marine green alga</name>
    <dbReference type="NCBI Taxonomy" id="70448"/>
    <lineage>
        <taxon>Eukaryota</taxon>
        <taxon>Viridiplantae</taxon>
        <taxon>Chlorophyta</taxon>
        <taxon>Mamiellophyceae</taxon>
        <taxon>Mamiellales</taxon>
        <taxon>Bathycoccaceae</taxon>
        <taxon>Ostreococcus</taxon>
    </lineage>
</organism>
<dbReference type="PROSITE" id="PS50294">
    <property type="entry name" value="WD_REPEATS_REGION"/>
    <property type="match status" value="2"/>
</dbReference>
<keyword evidence="1 3" id="KW-0853">WD repeat</keyword>
<comment type="caution">
    <text evidence="4">The sequence shown here is derived from an EMBL/GenBank/DDBJ whole genome shotgun (WGS) entry which is preliminary data.</text>
</comment>
<dbReference type="PROSITE" id="PS50082">
    <property type="entry name" value="WD_REPEATS_2"/>
    <property type="match status" value="2"/>
</dbReference>
<dbReference type="InterPro" id="IPR001680">
    <property type="entry name" value="WD40_rpt"/>
</dbReference>
<dbReference type="InterPro" id="IPR036322">
    <property type="entry name" value="WD40_repeat_dom_sf"/>
</dbReference>
<feature type="repeat" description="WD" evidence="3">
    <location>
        <begin position="140"/>
        <end position="181"/>
    </location>
</feature>
<dbReference type="GeneID" id="9830733"/>
<proteinExistence type="predicted"/>
<dbReference type="AlphaFoldDB" id="A0A096PA53"/>
<sequence length="531" mass="58246">MSRLKLVALPLDDDDKSTAHASGLRGESVSDERAGGYNIRDGELYDRGAGDPNDSTLVAVVQHFGILRTIRVTPGGSKVRRFQFQTSKDGVSTPTGRPWWEFAFIPGQPGAILVVQAESQNLLFTSLPMNESEPSLVYLLGKHSAPVTSLTVSSDGSITATGTDDGSLAIWALSDGHRVASMKAAHDGLVRAVALSGNETLVSAGRDGVVRIWKISVDGSRLRMLHRLASEQLKYVISIAITQRAPELTVAAGSSDGCLHVWRVNLETESARLDTVLDHNKGLAVTCLSFRADEIVLALGTQEIGETIGKGMVQLFDTKDWTTVASRSLASPCLTCNYLASATNRLLVCTPQHPPQVFEGMLIESALRRDVTTPSPIKQPMTEVEVATTAPQVTIHEGQEEEFWEPPKMVNDDFDVEKELKDYMATLGVTDPDEIRRLTEAHIHAAAATKMSQTIPSEARMYPSISKKPEKVPVKRQRAPMKLDPKWLEIKDLGPKLEDLWEFRYREEQVVDTFGLHCGTLLVPQERGVEF</sequence>
<dbReference type="EMBL" id="CAID01000015">
    <property type="protein sequence ID" value="CEG01812.1"/>
    <property type="molecule type" value="Genomic_DNA"/>
</dbReference>
<dbReference type="PANTHER" id="PTHR19848:SF8">
    <property type="entry name" value="F-BOX AND WD REPEAT DOMAIN CONTAINING 7"/>
    <property type="match status" value="1"/>
</dbReference>
<dbReference type="SUPFAM" id="SSF50978">
    <property type="entry name" value="WD40 repeat-like"/>
    <property type="match status" value="1"/>
</dbReference>
<keyword evidence="2" id="KW-0677">Repeat</keyword>
<dbReference type="SMART" id="SM00320">
    <property type="entry name" value="WD40"/>
    <property type="match status" value="3"/>
</dbReference>
<dbReference type="InParanoid" id="A0A096PA53"/>
<feature type="repeat" description="WD" evidence="3">
    <location>
        <begin position="183"/>
        <end position="216"/>
    </location>
</feature>
<keyword evidence="5" id="KW-1185">Reference proteome</keyword>
<reference evidence="4 5" key="2">
    <citation type="journal article" date="2014" name="BMC Genomics">
        <title>An improved genome of the model marine alga Ostreococcus tauri unfolds by assessing Illumina de novo assemblies.</title>
        <authorList>
            <person name="Blanc-Mathieu R."/>
            <person name="Verhelst B."/>
            <person name="Derelle E."/>
            <person name="Rombauts S."/>
            <person name="Bouget F.Y."/>
            <person name="Carre I."/>
            <person name="Chateau A."/>
            <person name="Eyre-Walker A."/>
            <person name="Grimsley N."/>
            <person name="Moreau H."/>
            <person name="Piegu B."/>
            <person name="Rivals E."/>
            <person name="Schackwitz W."/>
            <person name="Van de Peer Y."/>
            <person name="Piganeau G."/>
        </authorList>
    </citation>
    <scope>NUCLEOTIDE SEQUENCE [LARGE SCALE GENOMIC DNA]</scope>
    <source>
        <strain evidence="5">OTTH 0595 / CCAP 157/2 / RCC745</strain>
    </source>
</reference>
<name>A0A096PA53_OSTTA</name>
<dbReference type="KEGG" id="ota:OT_ostta15g02060"/>
<evidence type="ECO:0000256" key="1">
    <source>
        <dbReference type="ARBA" id="ARBA00022574"/>
    </source>
</evidence>
<reference evidence="5" key="1">
    <citation type="journal article" date="2006" name="Proc. Natl. Acad. Sci. U.S.A.">
        <title>Genome analysis of the smallest free-living eukaryote Ostreococcus tauri unveils many unique features.</title>
        <authorList>
            <person name="Derelle E."/>
            <person name="Ferraz C."/>
            <person name="Rombauts S."/>
            <person name="Rouze P."/>
            <person name="Worden A.Z."/>
            <person name="Robbens S."/>
            <person name="Partensky F."/>
            <person name="Degroeve S."/>
            <person name="Echeynie S."/>
            <person name="Cooke R."/>
            <person name="Saeys Y."/>
            <person name="Wuyts J."/>
            <person name="Jabbari K."/>
            <person name="Bowler C."/>
            <person name="Panaud O."/>
            <person name="Piegu B."/>
            <person name="Ball S.G."/>
            <person name="Ral J.-P."/>
            <person name="Bouget F.-Y."/>
            <person name="Piganeau G."/>
            <person name="De Baets B."/>
            <person name="Picard A."/>
            <person name="Delseny M."/>
            <person name="Demaille J."/>
            <person name="Van de Peer Y."/>
            <person name="Moreau H."/>
        </authorList>
    </citation>
    <scope>NUCLEOTIDE SEQUENCE [LARGE SCALE GENOMIC DNA]</scope>
    <source>
        <strain evidence="5">OTTH 0595 / CCAP 157/2 / RCC745</strain>
    </source>
</reference>
<dbReference type="PANTHER" id="PTHR19848">
    <property type="entry name" value="WD40 REPEAT PROTEIN"/>
    <property type="match status" value="1"/>
</dbReference>
<dbReference type="Proteomes" id="UP000009170">
    <property type="component" value="Unassembled WGS sequence"/>
</dbReference>
<evidence type="ECO:0000313" key="5">
    <source>
        <dbReference type="Proteomes" id="UP000009170"/>
    </source>
</evidence>
<dbReference type="InterPro" id="IPR015943">
    <property type="entry name" value="WD40/YVTN_repeat-like_dom_sf"/>
</dbReference>
<dbReference type="STRING" id="70448.A0A096PA53"/>
<evidence type="ECO:0000256" key="3">
    <source>
        <dbReference type="PROSITE-ProRule" id="PRU00221"/>
    </source>
</evidence>